<evidence type="ECO:0000313" key="3">
    <source>
        <dbReference type="Proteomes" id="UP000549009"/>
    </source>
</evidence>
<feature type="region of interest" description="Disordered" evidence="1">
    <location>
        <begin position="146"/>
        <end position="174"/>
    </location>
</feature>
<reference evidence="2 3" key="1">
    <citation type="submission" date="2020-08" db="EMBL/GenBank/DDBJ databases">
        <title>Genomic Encyclopedia of Type Strains, Phase III (KMG-III): the genomes of soil and plant-associated and newly described type strains.</title>
        <authorList>
            <person name="Whitman W."/>
        </authorList>
    </citation>
    <scope>NUCLEOTIDE SEQUENCE [LARGE SCALE GENOMIC DNA]</scope>
    <source>
        <strain evidence="2 3">CECT 3146</strain>
    </source>
</reference>
<evidence type="ECO:0000256" key="1">
    <source>
        <dbReference type="SAM" id="MobiDB-lite"/>
    </source>
</evidence>
<evidence type="ECO:0000313" key="2">
    <source>
        <dbReference type="EMBL" id="MBB5104929.1"/>
    </source>
</evidence>
<gene>
    <name evidence="2" type="ORF">FHS40_004022</name>
</gene>
<dbReference type="Proteomes" id="UP000549009">
    <property type="component" value="Unassembled WGS sequence"/>
</dbReference>
<accession>A0A7W8AUJ4</accession>
<protein>
    <submittedName>
        <fullName evidence="2">Uncharacterized protein</fullName>
    </submittedName>
</protein>
<comment type="caution">
    <text evidence="2">The sequence shown here is derived from an EMBL/GenBank/DDBJ whole genome shotgun (WGS) entry which is preliminary data.</text>
</comment>
<proteinExistence type="predicted"/>
<sequence>MPWRLQFQEAGDAPRCLHRVVRTHSGLGQGMLRMKARTQLPARPECFHQLRHRQADGRLRVADPQTLPALGSKVRHESPYPFVRHLAPLQAVDVDGGYRRHSLLEARGPAQCARGARAARSVTAGKAGAGVGWEETAIANVDLSCRPNGKARGTPSSRRTDPLPRLAKAYQSTR</sequence>
<organism evidence="2 3">
    <name type="scientific">Streptomyces spectabilis</name>
    <dbReference type="NCBI Taxonomy" id="68270"/>
    <lineage>
        <taxon>Bacteria</taxon>
        <taxon>Bacillati</taxon>
        <taxon>Actinomycetota</taxon>
        <taxon>Actinomycetes</taxon>
        <taxon>Kitasatosporales</taxon>
        <taxon>Streptomycetaceae</taxon>
        <taxon>Streptomyces</taxon>
    </lineage>
</organism>
<name>A0A7W8AUJ4_STRST</name>
<keyword evidence="3" id="KW-1185">Reference proteome</keyword>
<dbReference type="AlphaFoldDB" id="A0A7W8AUJ4"/>
<dbReference type="EMBL" id="JACHJD010000006">
    <property type="protein sequence ID" value="MBB5104929.1"/>
    <property type="molecule type" value="Genomic_DNA"/>
</dbReference>